<evidence type="ECO:0000256" key="1">
    <source>
        <dbReference type="ARBA" id="ARBA00001798"/>
    </source>
</evidence>
<protein>
    <recommendedName>
        <fullName evidence="5">RBR-type E3 ubiquitin transferase</fullName>
        <ecNumber evidence="5">2.3.2.31</ecNumber>
    </recommendedName>
</protein>
<dbReference type="InterPro" id="IPR018957">
    <property type="entry name" value="Znf_C3HC4_RING-type"/>
</dbReference>
<keyword evidence="10" id="KW-0833">Ubl conjugation pathway</keyword>
<dbReference type="eggNOG" id="KOG1812">
    <property type="taxonomic scope" value="Eukaryota"/>
</dbReference>
<dbReference type="Proteomes" id="UP000189701">
    <property type="component" value="Unplaced"/>
</dbReference>
<dbReference type="KEGG" id="nsy:104233693"/>
<name>A0A1U7XEQ0_NICSY</name>
<evidence type="ECO:0000259" key="14">
    <source>
        <dbReference type="PROSITE" id="PS51873"/>
    </source>
</evidence>
<dbReference type="InterPro" id="IPR013083">
    <property type="entry name" value="Znf_RING/FYVE/PHD"/>
</dbReference>
<reference evidence="16" key="2">
    <citation type="submission" date="2025-08" db="UniProtKB">
        <authorList>
            <consortium name="RefSeq"/>
        </authorList>
    </citation>
    <scope>IDENTIFICATION</scope>
    <source>
        <tissue evidence="16">Leaf</tissue>
    </source>
</reference>
<feature type="domain" description="RING-type" evidence="14">
    <location>
        <begin position="164"/>
        <end position="373"/>
    </location>
</feature>
<dbReference type="InterPro" id="IPR002867">
    <property type="entry name" value="IBR_dom"/>
</dbReference>
<evidence type="ECO:0000313" key="15">
    <source>
        <dbReference type="Proteomes" id="UP000189701"/>
    </source>
</evidence>
<dbReference type="AlphaFoldDB" id="A0A1U7XEQ0"/>
<comment type="catalytic activity">
    <reaction evidence="1">
        <text>[E2 ubiquitin-conjugating enzyme]-S-ubiquitinyl-L-cysteine + [acceptor protein]-L-lysine = [E2 ubiquitin-conjugating enzyme]-L-cysteine + [acceptor protein]-N(6)-ubiquitinyl-L-lysine.</text>
        <dbReference type="EC" id="2.3.2.31"/>
    </reaction>
</comment>
<keyword evidence="8" id="KW-0677">Repeat</keyword>
<evidence type="ECO:0000313" key="16">
    <source>
        <dbReference type="RefSeq" id="XP_009785429.1"/>
    </source>
</evidence>
<dbReference type="GO" id="GO:0016567">
    <property type="term" value="P:protein ubiquitination"/>
    <property type="evidence" value="ECO:0007669"/>
    <property type="project" value="UniProtKB-UniPathway"/>
</dbReference>
<evidence type="ECO:0000256" key="9">
    <source>
        <dbReference type="ARBA" id="ARBA00022771"/>
    </source>
</evidence>
<dbReference type="CDD" id="cd22584">
    <property type="entry name" value="Rcat_RBR_unk"/>
    <property type="match status" value="1"/>
</dbReference>
<dbReference type="PANTHER" id="PTHR11685">
    <property type="entry name" value="RBR FAMILY RING FINGER AND IBR DOMAIN-CONTAINING"/>
    <property type="match status" value="1"/>
</dbReference>
<organism evidence="15 16">
    <name type="scientific">Nicotiana sylvestris</name>
    <name type="common">Wood tobacco</name>
    <name type="synonym">South American tobacco</name>
    <dbReference type="NCBI Taxonomy" id="4096"/>
    <lineage>
        <taxon>Eukaryota</taxon>
        <taxon>Viridiplantae</taxon>
        <taxon>Streptophyta</taxon>
        <taxon>Embryophyta</taxon>
        <taxon>Tracheophyta</taxon>
        <taxon>Spermatophyta</taxon>
        <taxon>Magnoliopsida</taxon>
        <taxon>eudicotyledons</taxon>
        <taxon>Gunneridae</taxon>
        <taxon>Pentapetalae</taxon>
        <taxon>asterids</taxon>
        <taxon>lamiids</taxon>
        <taxon>Solanales</taxon>
        <taxon>Solanaceae</taxon>
        <taxon>Nicotianoideae</taxon>
        <taxon>Nicotianeae</taxon>
        <taxon>Nicotiana</taxon>
    </lineage>
</organism>
<comment type="cofactor">
    <cofactor evidence="2">
        <name>Zn(2+)</name>
        <dbReference type="ChEBI" id="CHEBI:29105"/>
    </cofactor>
</comment>
<dbReference type="Pfam" id="PF01485">
    <property type="entry name" value="IBR"/>
    <property type="match status" value="1"/>
</dbReference>
<dbReference type="GeneID" id="104233693"/>
<dbReference type="InterPro" id="IPR017907">
    <property type="entry name" value="Znf_RING_CS"/>
</dbReference>
<dbReference type="GO" id="GO:0061630">
    <property type="term" value="F:ubiquitin protein ligase activity"/>
    <property type="evidence" value="ECO:0007669"/>
    <property type="project" value="UniProtKB-EC"/>
</dbReference>
<evidence type="ECO:0000256" key="11">
    <source>
        <dbReference type="ARBA" id="ARBA00022833"/>
    </source>
</evidence>
<dbReference type="InterPro" id="IPR031127">
    <property type="entry name" value="E3_UB_ligase_RBR"/>
</dbReference>
<dbReference type="Pfam" id="PF00097">
    <property type="entry name" value="zf-C3HC4"/>
    <property type="match status" value="1"/>
</dbReference>
<accession>A0A1U7XEQ0</accession>
<evidence type="ECO:0000256" key="2">
    <source>
        <dbReference type="ARBA" id="ARBA00001947"/>
    </source>
</evidence>
<keyword evidence="15" id="KW-1185">Reference proteome</keyword>
<gene>
    <name evidence="16" type="primary">LOC104233693</name>
</gene>
<proteinExistence type="inferred from homology"/>
<sequence>MKLLILSFSHLRIGDRKCEVRISGYVAQMRSKGRSAKIKQFAGRNDQVGVGYMNPHCTVMEVIDIADDYDDDDDVSVIYETPKTSKSKGAKISDTIEKRNHQVSLFKILCSKPSSSGTKKSFIDLSKESPDEEIQILDSNFSFSKNSKRRSNSTSVVIDDDYDDIFTCDICVDEKSTSEMFKIMGCTHSYCKDCMSKYVASKLQENISRISCPVSGCNGLLEPYYCRSILPNEVFDRWGDVLCEKMILGYDRFYCPFKDCSALLIDECSGENIVITQSECPECKRLFCAKCKVPWHLGILCEEFEKLNKDEREREDIQLMQLAKSQEWQRCPNCRYYVARSQGCAQMKCRCGCDFCYKCGAQSTNHYCSNCGT</sequence>
<keyword evidence="9 12" id="KW-0863">Zinc-finger</keyword>
<dbReference type="SMART" id="SM00647">
    <property type="entry name" value="IBR"/>
    <property type="match status" value="2"/>
</dbReference>
<dbReference type="SUPFAM" id="SSF57850">
    <property type="entry name" value="RING/U-box"/>
    <property type="match status" value="3"/>
</dbReference>
<reference evidence="15" key="1">
    <citation type="journal article" date="2013" name="Genome Biol.">
        <title>Reference genomes and transcriptomes of Nicotiana sylvestris and Nicotiana tomentosiformis.</title>
        <authorList>
            <person name="Sierro N."/>
            <person name="Battey J.N."/>
            <person name="Ouadi S."/>
            <person name="Bovet L."/>
            <person name="Goepfert S."/>
            <person name="Bakaher N."/>
            <person name="Peitsch M.C."/>
            <person name="Ivanov N.V."/>
        </authorList>
    </citation>
    <scope>NUCLEOTIDE SEQUENCE [LARGE SCALE GENOMIC DNA]</scope>
</reference>
<dbReference type="PROSITE" id="PS50089">
    <property type="entry name" value="ZF_RING_2"/>
    <property type="match status" value="1"/>
</dbReference>
<evidence type="ECO:0000256" key="8">
    <source>
        <dbReference type="ARBA" id="ARBA00022737"/>
    </source>
</evidence>
<comment type="similarity">
    <text evidence="4">Belongs to the RBR family. Ariadne subfamily.</text>
</comment>
<dbReference type="GO" id="GO:0008270">
    <property type="term" value="F:zinc ion binding"/>
    <property type="evidence" value="ECO:0007669"/>
    <property type="project" value="UniProtKB-KW"/>
</dbReference>
<keyword evidence="7" id="KW-0479">Metal-binding</keyword>
<evidence type="ECO:0000256" key="5">
    <source>
        <dbReference type="ARBA" id="ARBA00012251"/>
    </source>
</evidence>
<dbReference type="Gene3D" id="3.30.40.10">
    <property type="entry name" value="Zinc/RING finger domain, C3HC4 (zinc finger)"/>
    <property type="match status" value="1"/>
</dbReference>
<dbReference type="UniPathway" id="UPA00143"/>
<evidence type="ECO:0000256" key="4">
    <source>
        <dbReference type="ARBA" id="ARBA00005884"/>
    </source>
</evidence>
<keyword evidence="6" id="KW-0808">Transferase</keyword>
<dbReference type="PROSITE" id="PS00518">
    <property type="entry name" value="ZF_RING_1"/>
    <property type="match status" value="1"/>
</dbReference>
<comment type="function">
    <text evidence="3">Might act as an E3 ubiquitin-protein ligase, or as part of E3 complex, which accepts ubiquitin from specific E2 ubiquitin-conjugating enzymes and then transfers it to substrates.</text>
</comment>
<dbReference type="PROSITE" id="PS51873">
    <property type="entry name" value="TRIAD"/>
    <property type="match status" value="1"/>
</dbReference>
<evidence type="ECO:0000256" key="3">
    <source>
        <dbReference type="ARBA" id="ARBA00003976"/>
    </source>
</evidence>
<dbReference type="STRING" id="4096.A0A1U7XEQ0"/>
<evidence type="ECO:0000256" key="12">
    <source>
        <dbReference type="PROSITE-ProRule" id="PRU00175"/>
    </source>
</evidence>
<dbReference type="FunFam" id="3.30.40.10:FF:000230">
    <property type="entry name" value="RBR-type E3 ubiquitin transferase"/>
    <property type="match status" value="1"/>
</dbReference>
<dbReference type="RefSeq" id="XP_009785429.1">
    <property type="nucleotide sequence ID" value="XM_009787127.1"/>
</dbReference>
<feature type="domain" description="RING-type" evidence="13">
    <location>
        <begin position="168"/>
        <end position="214"/>
    </location>
</feature>
<evidence type="ECO:0000256" key="10">
    <source>
        <dbReference type="ARBA" id="ARBA00022786"/>
    </source>
</evidence>
<dbReference type="OrthoDB" id="10009520at2759"/>
<dbReference type="InterPro" id="IPR044066">
    <property type="entry name" value="TRIAD_supradom"/>
</dbReference>
<dbReference type="InterPro" id="IPR001841">
    <property type="entry name" value="Znf_RING"/>
</dbReference>
<dbReference type="EC" id="2.3.2.31" evidence="5"/>
<dbReference type="Gene3D" id="1.20.120.1750">
    <property type="match status" value="1"/>
</dbReference>
<evidence type="ECO:0000259" key="13">
    <source>
        <dbReference type="PROSITE" id="PS50089"/>
    </source>
</evidence>
<keyword evidence="11" id="KW-0862">Zinc</keyword>
<evidence type="ECO:0000256" key="6">
    <source>
        <dbReference type="ARBA" id="ARBA00022679"/>
    </source>
</evidence>
<evidence type="ECO:0000256" key="7">
    <source>
        <dbReference type="ARBA" id="ARBA00022723"/>
    </source>
</evidence>
<dbReference type="CDD" id="cd22582">
    <property type="entry name" value="BRcat_RBR_unk"/>
    <property type="match status" value="1"/>
</dbReference>